<comment type="caution">
    <text evidence="8">The sequence shown here is derived from an EMBL/GenBank/DDBJ whole genome shotgun (WGS) entry which is preliminary data.</text>
</comment>
<dbReference type="Gene3D" id="1.10.10.10">
    <property type="entry name" value="Winged helix-like DNA-binding domain superfamily/Winged helix DNA-binding domain"/>
    <property type="match status" value="1"/>
</dbReference>
<dbReference type="InterPro" id="IPR014284">
    <property type="entry name" value="RNA_pol_sigma-70_dom"/>
</dbReference>
<evidence type="ECO:0000313" key="9">
    <source>
        <dbReference type="Proteomes" id="UP000660611"/>
    </source>
</evidence>
<dbReference type="InterPro" id="IPR007627">
    <property type="entry name" value="RNA_pol_sigma70_r2"/>
</dbReference>
<keyword evidence="8" id="KW-0240">DNA-directed RNA polymerase</keyword>
<evidence type="ECO:0000256" key="2">
    <source>
        <dbReference type="ARBA" id="ARBA00023015"/>
    </source>
</evidence>
<feature type="domain" description="RNA polymerase sigma-70 region 2" evidence="6">
    <location>
        <begin position="16"/>
        <end position="73"/>
    </location>
</feature>
<comment type="similarity">
    <text evidence="1">Belongs to the sigma-70 factor family. ECF subfamily.</text>
</comment>
<dbReference type="InterPro" id="IPR036388">
    <property type="entry name" value="WH-like_DNA-bd_sf"/>
</dbReference>
<accession>A0A919PQK0</accession>
<dbReference type="GO" id="GO:0003677">
    <property type="term" value="F:DNA binding"/>
    <property type="evidence" value="ECO:0007669"/>
    <property type="project" value="UniProtKB-KW"/>
</dbReference>
<dbReference type="CDD" id="cd06171">
    <property type="entry name" value="Sigma70_r4"/>
    <property type="match status" value="1"/>
</dbReference>
<dbReference type="Gene3D" id="1.10.1740.10">
    <property type="match status" value="1"/>
</dbReference>
<dbReference type="SUPFAM" id="SSF88946">
    <property type="entry name" value="Sigma2 domain of RNA polymerase sigma factors"/>
    <property type="match status" value="1"/>
</dbReference>
<dbReference type="InterPro" id="IPR039425">
    <property type="entry name" value="RNA_pol_sigma-70-like"/>
</dbReference>
<dbReference type="GO" id="GO:0000428">
    <property type="term" value="C:DNA-directed RNA polymerase complex"/>
    <property type="evidence" value="ECO:0007669"/>
    <property type="project" value="UniProtKB-KW"/>
</dbReference>
<dbReference type="GO" id="GO:0016987">
    <property type="term" value="F:sigma factor activity"/>
    <property type="evidence" value="ECO:0007669"/>
    <property type="project" value="UniProtKB-KW"/>
</dbReference>
<dbReference type="Pfam" id="PF04542">
    <property type="entry name" value="Sigma70_r2"/>
    <property type="match status" value="1"/>
</dbReference>
<dbReference type="NCBIfam" id="TIGR02937">
    <property type="entry name" value="sigma70-ECF"/>
    <property type="match status" value="1"/>
</dbReference>
<dbReference type="SUPFAM" id="SSF88659">
    <property type="entry name" value="Sigma3 and sigma4 domains of RNA polymerase sigma factors"/>
    <property type="match status" value="1"/>
</dbReference>
<keyword evidence="3" id="KW-0731">Sigma factor</keyword>
<keyword evidence="2" id="KW-0805">Transcription regulation</keyword>
<gene>
    <name evidence="8" type="ORF">Dsi01nite_059380</name>
</gene>
<dbReference type="Proteomes" id="UP000660611">
    <property type="component" value="Unassembled WGS sequence"/>
</dbReference>
<dbReference type="GO" id="GO:0006352">
    <property type="term" value="P:DNA-templated transcription initiation"/>
    <property type="evidence" value="ECO:0007669"/>
    <property type="project" value="InterPro"/>
</dbReference>
<evidence type="ECO:0000313" key="8">
    <source>
        <dbReference type="EMBL" id="GIG47897.1"/>
    </source>
</evidence>
<keyword evidence="9" id="KW-1185">Reference proteome</keyword>
<dbReference type="InterPro" id="IPR013324">
    <property type="entry name" value="RNA_pol_sigma_r3/r4-like"/>
</dbReference>
<evidence type="ECO:0000256" key="1">
    <source>
        <dbReference type="ARBA" id="ARBA00010641"/>
    </source>
</evidence>
<evidence type="ECO:0000259" key="7">
    <source>
        <dbReference type="Pfam" id="PF08281"/>
    </source>
</evidence>
<organism evidence="8 9">
    <name type="scientific">Dactylosporangium siamense</name>
    <dbReference type="NCBI Taxonomy" id="685454"/>
    <lineage>
        <taxon>Bacteria</taxon>
        <taxon>Bacillati</taxon>
        <taxon>Actinomycetota</taxon>
        <taxon>Actinomycetes</taxon>
        <taxon>Micromonosporales</taxon>
        <taxon>Micromonosporaceae</taxon>
        <taxon>Dactylosporangium</taxon>
    </lineage>
</organism>
<keyword evidence="4" id="KW-0238">DNA-binding</keyword>
<dbReference type="PANTHER" id="PTHR43133:SF50">
    <property type="entry name" value="ECF RNA POLYMERASE SIGMA FACTOR SIGM"/>
    <property type="match status" value="1"/>
</dbReference>
<sequence>MEIEGFAQFVAVRYAELARTAYLLTGSPHAAEDLVQSCLLKVMARWDEVDDPMAYLRRAMVNQRISLWRRLQRELLSARPPDTVVSDPSGGLADRTTLVAELARLPKQMRAVLVLRYFDDLSEADTAAALGCSVGSVKSQASRGLARLRTLLSEPVEALENPAVRRSGQ</sequence>
<feature type="domain" description="RNA polymerase sigma factor 70 region 4 type 2" evidence="7">
    <location>
        <begin position="98"/>
        <end position="148"/>
    </location>
</feature>
<evidence type="ECO:0000256" key="4">
    <source>
        <dbReference type="ARBA" id="ARBA00023125"/>
    </source>
</evidence>
<dbReference type="AlphaFoldDB" id="A0A919PQK0"/>
<dbReference type="RefSeq" id="WP_203849615.1">
    <property type="nucleotide sequence ID" value="NZ_BAAAVW010000021.1"/>
</dbReference>
<dbReference type="InterPro" id="IPR013325">
    <property type="entry name" value="RNA_pol_sigma_r2"/>
</dbReference>
<dbReference type="NCBIfam" id="TIGR02983">
    <property type="entry name" value="SigE-fam_strep"/>
    <property type="match status" value="1"/>
</dbReference>
<evidence type="ECO:0000259" key="6">
    <source>
        <dbReference type="Pfam" id="PF04542"/>
    </source>
</evidence>
<protein>
    <submittedName>
        <fullName evidence="8">DNA-directed RNA polymerase sigma-70 factor</fullName>
    </submittedName>
</protein>
<dbReference type="InterPro" id="IPR014325">
    <property type="entry name" value="RNA_pol_sigma-E_actinobac"/>
</dbReference>
<evidence type="ECO:0000256" key="3">
    <source>
        <dbReference type="ARBA" id="ARBA00023082"/>
    </source>
</evidence>
<proteinExistence type="inferred from homology"/>
<dbReference type="PANTHER" id="PTHR43133">
    <property type="entry name" value="RNA POLYMERASE ECF-TYPE SIGMA FACTO"/>
    <property type="match status" value="1"/>
</dbReference>
<name>A0A919PQK0_9ACTN</name>
<reference evidence="8" key="1">
    <citation type="submission" date="2021-01" db="EMBL/GenBank/DDBJ databases">
        <title>Whole genome shotgun sequence of Dactylosporangium siamense NBRC 106093.</title>
        <authorList>
            <person name="Komaki H."/>
            <person name="Tamura T."/>
        </authorList>
    </citation>
    <scope>NUCLEOTIDE SEQUENCE</scope>
    <source>
        <strain evidence="8">NBRC 106093</strain>
    </source>
</reference>
<dbReference type="InterPro" id="IPR013249">
    <property type="entry name" value="RNA_pol_sigma70_r4_t2"/>
</dbReference>
<keyword evidence="5" id="KW-0804">Transcription</keyword>
<dbReference type="EMBL" id="BONQ01000090">
    <property type="protein sequence ID" value="GIG47897.1"/>
    <property type="molecule type" value="Genomic_DNA"/>
</dbReference>
<evidence type="ECO:0000256" key="5">
    <source>
        <dbReference type="ARBA" id="ARBA00023163"/>
    </source>
</evidence>
<dbReference type="Pfam" id="PF08281">
    <property type="entry name" value="Sigma70_r4_2"/>
    <property type="match status" value="1"/>
</dbReference>